<dbReference type="AlphaFoldDB" id="A0A6C2C9K0"/>
<keyword evidence="3" id="KW-1185">Reference proteome</keyword>
<protein>
    <submittedName>
        <fullName evidence="2">Thioredoxin</fullName>
    </submittedName>
</protein>
<evidence type="ECO:0000313" key="3">
    <source>
        <dbReference type="Proteomes" id="UP000371977"/>
    </source>
</evidence>
<gene>
    <name evidence="2" type="ORF">ESZ50_02440</name>
</gene>
<feature type="domain" description="Thioredoxin" evidence="1">
    <location>
        <begin position="12"/>
        <end position="136"/>
    </location>
</feature>
<organism evidence="2 3">
    <name type="scientific">Weissella muntiaci</name>
    <dbReference type="NCBI Taxonomy" id="2508881"/>
    <lineage>
        <taxon>Bacteria</taxon>
        <taxon>Bacillati</taxon>
        <taxon>Bacillota</taxon>
        <taxon>Bacilli</taxon>
        <taxon>Lactobacillales</taxon>
        <taxon>Lactobacillaceae</taxon>
        <taxon>Weissella</taxon>
    </lineage>
</organism>
<proteinExistence type="predicted"/>
<dbReference type="PROSITE" id="PS51352">
    <property type="entry name" value="THIOREDOXIN_2"/>
    <property type="match status" value="1"/>
</dbReference>
<comment type="caution">
    <text evidence="2">The sequence shown here is derived from an EMBL/GenBank/DDBJ whole genome shotgun (WGS) entry which is preliminary data.</text>
</comment>
<dbReference type="EMBL" id="SDGZ01000008">
    <property type="protein sequence ID" value="TYC50547.1"/>
    <property type="molecule type" value="Genomic_DNA"/>
</dbReference>
<dbReference type="Pfam" id="PF00085">
    <property type="entry name" value="Thioredoxin"/>
    <property type="match status" value="1"/>
</dbReference>
<dbReference type="Gene3D" id="3.40.30.10">
    <property type="entry name" value="Glutaredoxin"/>
    <property type="match status" value="1"/>
</dbReference>
<reference evidence="2 3" key="1">
    <citation type="submission" date="2019-01" db="EMBL/GenBank/DDBJ databases">
        <title>Weissella sp. nov., a novel lactic acid bacterium isolated from animal feces.</title>
        <authorList>
            <person name="Wang L.-T."/>
        </authorList>
    </citation>
    <scope>NUCLEOTIDE SEQUENCE [LARGE SCALE GENOMIC DNA]</scope>
    <source>
        <strain evidence="2 3">8H-2</strain>
    </source>
</reference>
<name>A0A6C2C9K0_9LACO</name>
<dbReference type="InterPro" id="IPR013766">
    <property type="entry name" value="Thioredoxin_domain"/>
</dbReference>
<dbReference type="RefSeq" id="WP_148622019.1">
    <property type="nucleotide sequence ID" value="NZ_SDGZ01000008.1"/>
</dbReference>
<evidence type="ECO:0000313" key="2">
    <source>
        <dbReference type="EMBL" id="TYC50547.1"/>
    </source>
</evidence>
<dbReference type="SUPFAM" id="SSF52833">
    <property type="entry name" value="Thioredoxin-like"/>
    <property type="match status" value="1"/>
</dbReference>
<dbReference type="PROSITE" id="PS51257">
    <property type="entry name" value="PROKAR_LIPOPROTEIN"/>
    <property type="match status" value="1"/>
</dbReference>
<evidence type="ECO:0000259" key="1">
    <source>
        <dbReference type="PROSITE" id="PS51352"/>
    </source>
</evidence>
<accession>A0A6C2C9K0</accession>
<dbReference type="Proteomes" id="UP000371977">
    <property type="component" value="Unassembled WGS sequence"/>
</dbReference>
<dbReference type="InterPro" id="IPR036249">
    <property type="entry name" value="Thioredoxin-like_sf"/>
</dbReference>
<sequence length="136" mass="15327">MNKRLLLVLGLILMACASVLFTVWHVNATHVKTARLADYALESKEEKVTILFYRDDCPYCSALMPYIDELEHKTSAQKIIRVSTNNQPGKSLAVKYKIKTVPTMILSSEPTKLYSVTSGSPNNVKVDRQLVDRLVK</sequence>
<dbReference type="OrthoDB" id="2323047at2"/>
<dbReference type="CDD" id="cd02947">
    <property type="entry name" value="TRX_family"/>
    <property type="match status" value="1"/>
</dbReference>